<dbReference type="InterPro" id="IPR011076">
    <property type="entry name" value="Malate_synth_sf"/>
</dbReference>
<keyword evidence="3" id="KW-1185">Reference proteome</keyword>
<dbReference type="GO" id="GO:0006097">
    <property type="term" value="P:glyoxylate cycle"/>
    <property type="evidence" value="ECO:0007669"/>
    <property type="project" value="InterPro"/>
</dbReference>
<evidence type="ECO:0000313" key="2">
    <source>
        <dbReference type="EMBL" id="KJZ09624.1"/>
    </source>
</evidence>
<dbReference type="Proteomes" id="UP000033452">
    <property type="component" value="Unassembled WGS sequence"/>
</dbReference>
<sequence>MKAQIQHTELENTSTECQKLIVAKQYLDQHCPLEFGSHKDVSSYVVYYNHLMVFFADGQHCGLKNCKQFVALCGHREAPSAILLKKADGMHIELSFDTGCEPGRHDRAHLNDVQYETPLSPVSGTGEALSPMWMSFVSGVQHALVNQQDRKCYRAKNGDDYQL</sequence>
<organism evidence="2 3">
    <name type="scientific">Pseudoalteromonas rubra</name>
    <dbReference type="NCBI Taxonomy" id="43658"/>
    <lineage>
        <taxon>Bacteria</taxon>
        <taxon>Pseudomonadati</taxon>
        <taxon>Pseudomonadota</taxon>
        <taxon>Gammaproteobacteria</taxon>
        <taxon>Alteromonadales</taxon>
        <taxon>Pseudoalteromonadaceae</taxon>
        <taxon>Pseudoalteromonas</taxon>
    </lineage>
</organism>
<dbReference type="GO" id="GO:0005829">
    <property type="term" value="C:cytosol"/>
    <property type="evidence" value="ECO:0007669"/>
    <property type="project" value="TreeGrafter"/>
</dbReference>
<accession>A0A0F4QQJ5</accession>
<dbReference type="PANTHER" id="PTHR42739:SF1">
    <property type="entry name" value="MALATE SYNTHASE G"/>
    <property type="match status" value="1"/>
</dbReference>
<reference evidence="2 3" key="1">
    <citation type="journal article" date="2015" name="BMC Genomics">
        <title>Genome mining reveals unlocked bioactive potential of marine Gram-negative bacteria.</title>
        <authorList>
            <person name="Machado H."/>
            <person name="Sonnenschein E.C."/>
            <person name="Melchiorsen J."/>
            <person name="Gram L."/>
        </authorList>
    </citation>
    <scope>NUCLEOTIDE SEQUENCE [LARGE SCALE GENOMIC DNA]</scope>
    <source>
        <strain evidence="2 3">S2471</strain>
    </source>
</reference>
<protein>
    <submittedName>
        <fullName evidence="2">Malate synthase</fullName>
    </submittedName>
</protein>
<dbReference type="EMBL" id="JXYA01000018">
    <property type="protein sequence ID" value="KJZ09624.1"/>
    <property type="molecule type" value="Genomic_DNA"/>
</dbReference>
<dbReference type="Pfam" id="PF20658">
    <property type="entry name" value="MSG_insertion"/>
    <property type="match status" value="1"/>
</dbReference>
<dbReference type="SUPFAM" id="SSF51645">
    <property type="entry name" value="Malate synthase G"/>
    <property type="match status" value="1"/>
</dbReference>
<dbReference type="InterPro" id="IPR048357">
    <property type="entry name" value="MSG_insertion"/>
</dbReference>
<evidence type="ECO:0000313" key="3">
    <source>
        <dbReference type="Proteomes" id="UP000033452"/>
    </source>
</evidence>
<feature type="domain" description="Malate synthase G alpha-beta insertion" evidence="1">
    <location>
        <begin position="21"/>
        <end position="86"/>
    </location>
</feature>
<dbReference type="Gene3D" id="2.170.170.11">
    <property type="entry name" value="Malate synthase G - maily-beta sub-domain"/>
    <property type="match status" value="1"/>
</dbReference>
<dbReference type="GO" id="GO:0000287">
    <property type="term" value="F:magnesium ion binding"/>
    <property type="evidence" value="ECO:0007669"/>
    <property type="project" value="TreeGrafter"/>
</dbReference>
<gene>
    <name evidence="2" type="ORF">TW77_08990</name>
</gene>
<dbReference type="OrthoDB" id="5899875at2"/>
<comment type="caution">
    <text evidence="2">The sequence shown here is derived from an EMBL/GenBank/DDBJ whole genome shotgun (WGS) entry which is preliminary data.</text>
</comment>
<dbReference type="InterPro" id="IPR006253">
    <property type="entry name" value="Malate_synthG"/>
</dbReference>
<dbReference type="NCBIfam" id="NF006511">
    <property type="entry name" value="PRK08951.1"/>
    <property type="match status" value="1"/>
</dbReference>
<name>A0A0F4QQJ5_9GAMM</name>
<dbReference type="PANTHER" id="PTHR42739">
    <property type="entry name" value="MALATE SYNTHASE G"/>
    <property type="match status" value="1"/>
</dbReference>
<dbReference type="GO" id="GO:0004474">
    <property type="term" value="F:malate synthase activity"/>
    <property type="evidence" value="ECO:0007669"/>
    <property type="project" value="InterPro"/>
</dbReference>
<evidence type="ECO:0000259" key="1">
    <source>
        <dbReference type="Pfam" id="PF20658"/>
    </source>
</evidence>
<proteinExistence type="predicted"/>
<dbReference type="RefSeq" id="WP_046004647.1">
    <property type="nucleotide sequence ID" value="NZ_JXYA01000018.1"/>
</dbReference>
<dbReference type="AlphaFoldDB" id="A0A0F4QQJ5"/>
<dbReference type="PATRIC" id="fig|43658.5.peg.1901"/>
<dbReference type="GO" id="GO:0009436">
    <property type="term" value="P:glyoxylate catabolic process"/>
    <property type="evidence" value="ECO:0007669"/>
    <property type="project" value="TreeGrafter"/>
</dbReference>